<feature type="region of interest" description="Disordered" evidence="1">
    <location>
        <begin position="375"/>
        <end position="500"/>
    </location>
</feature>
<reference evidence="2" key="1">
    <citation type="journal article" date="2018" name="Genome Biol. Evol.">
        <title>Genomics and development of Lentinus tigrinus, a white-rot wood-decaying mushroom with dimorphic fruiting bodies.</title>
        <authorList>
            <person name="Wu B."/>
            <person name="Xu Z."/>
            <person name="Knudson A."/>
            <person name="Carlson A."/>
            <person name="Chen N."/>
            <person name="Kovaka S."/>
            <person name="LaButti K."/>
            <person name="Lipzen A."/>
            <person name="Pennachio C."/>
            <person name="Riley R."/>
            <person name="Schakwitz W."/>
            <person name="Umezawa K."/>
            <person name="Ohm R.A."/>
            <person name="Grigoriev I.V."/>
            <person name="Nagy L.G."/>
            <person name="Gibbons J."/>
            <person name="Hibbett D."/>
        </authorList>
    </citation>
    <scope>NUCLEOTIDE SEQUENCE [LARGE SCALE GENOMIC DNA]</scope>
    <source>
        <strain evidence="2">ALCF2SS1-6</strain>
    </source>
</reference>
<dbReference type="AlphaFoldDB" id="A0A5C2S2Z1"/>
<dbReference type="EMBL" id="ML122278">
    <property type="protein sequence ID" value="RPD57870.1"/>
    <property type="molecule type" value="Genomic_DNA"/>
</dbReference>
<evidence type="ECO:0000313" key="3">
    <source>
        <dbReference type="Proteomes" id="UP000313359"/>
    </source>
</evidence>
<evidence type="ECO:0000256" key="1">
    <source>
        <dbReference type="SAM" id="MobiDB-lite"/>
    </source>
</evidence>
<proteinExistence type="predicted"/>
<evidence type="ECO:0000313" key="2">
    <source>
        <dbReference type="EMBL" id="RPD57870.1"/>
    </source>
</evidence>
<organism evidence="2 3">
    <name type="scientific">Lentinus tigrinus ALCF2SS1-6</name>
    <dbReference type="NCBI Taxonomy" id="1328759"/>
    <lineage>
        <taxon>Eukaryota</taxon>
        <taxon>Fungi</taxon>
        <taxon>Dikarya</taxon>
        <taxon>Basidiomycota</taxon>
        <taxon>Agaricomycotina</taxon>
        <taxon>Agaricomycetes</taxon>
        <taxon>Polyporales</taxon>
        <taxon>Polyporaceae</taxon>
        <taxon>Lentinus</taxon>
    </lineage>
</organism>
<dbReference type="OrthoDB" id="2753716at2759"/>
<gene>
    <name evidence="2" type="ORF">L227DRAFT_577566</name>
</gene>
<dbReference type="Proteomes" id="UP000313359">
    <property type="component" value="Unassembled WGS sequence"/>
</dbReference>
<protein>
    <submittedName>
        <fullName evidence="2">Uncharacterized protein</fullName>
    </submittedName>
</protein>
<feature type="compositionally biased region" description="Low complexity" evidence="1">
    <location>
        <begin position="474"/>
        <end position="489"/>
    </location>
</feature>
<accession>A0A5C2S2Z1</accession>
<keyword evidence="3" id="KW-1185">Reference proteome</keyword>
<name>A0A5C2S2Z1_9APHY</name>
<dbReference type="STRING" id="1328759.A0A5C2S2Z1"/>
<sequence length="520" mass="57636">MARSLFPLPHRYAVIRTDPEAMVKDLGFDDPETLEEARRMLRQKYLVFLDELGELPVPGDRWCRYSVSPIGTTLRPPEEAQGFTSDMVIPIAPNKGHTPERHPIHTTPTFPFSNCYHWVLNNVTVRVRIHGDGVEHDGAIYLPPRQQTILEKTIFADYHRSNALCREKYGSPSTALAEDALEHATADPRSTCEGDAQGTGPPVESQAQNGDPTHILSEIYHCLVTQRGLRTPSRPPSQSGDSSSENLLDCDDSQKQLTVTTVTSRDEGIDLFGWDPNANTPRIPLVEAWLDLENHLTEDSITSPLELEKEFEQIAELITRGLTRFASAQKSAEQIKGDYPVSDVELPAEPDELADDDHWVEVITSLWRDLQFKYPTSSSSCDPPIPVLHIPESGPDDAPTTPRNPSGLGPLPSYPLPGDERFPILGAGTNPSPLPTPTSDALTPRVATPVQSPRARSVELATRTAGHMTPLVPSLSSTASSRTKASTESLPPRPRRRRSRASTMYYQMRTKLVQFWKKGL</sequence>
<feature type="region of interest" description="Disordered" evidence="1">
    <location>
        <begin position="184"/>
        <end position="210"/>
    </location>
</feature>
<feature type="region of interest" description="Disordered" evidence="1">
    <location>
        <begin position="229"/>
        <end position="253"/>
    </location>
</feature>